<dbReference type="InParanoid" id="A0A078BBS5"/>
<dbReference type="AlphaFoldDB" id="A0A078BBS5"/>
<evidence type="ECO:0000256" key="1">
    <source>
        <dbReference type="SAM" id="MobiDB-lite"/>
    </source>
</evidence>
<feature type="compositionally biased region" description="Low complexity" evidence="1">
    <location>
        <begin position="86"/>
        <end position="101"/>
    </location>
</feature>
<sequence length="232" mass="27822">MQHCQFMFHPSNQQFQTNSSNQQMFLTKDFQQNFLQNQQHLNQINNLKNPQCPNSYENNQNSQESQNNQQQCNSFQSNMFFQQQQQNQTNPYQMVQQQQQLKKSKKKSKLKSDDPKRLDKVTGFLLFSVRVASDRWTKLDPNIRDLYVKMSHCIQKEPPTQIPQLYSKAVIEYWKRKLNFPREFQDKNYDGFLPLSYGGLYNHLSEVQIKKEMSSQDERLEGSRDYITYNYD</sequence>
<dbReference type="Proteomes" id="UP000039865">
    <property type="component" value="Unassembled WGS sequence"/>
</dbReference>
<dbReference type="EMBL" id="CCKQ01019797">
    <property type="protein sequence ID" value="CDW91834.1"/>
    <property type="molecule type" value="Genomic_DNA"/>
</dbReference>
<gene>
    <name evidence="2" type="primary">Contig13071.g13939</name>
    <name evidence="2" type="ORF">STYLEM_20995</name>
</gene>
<organism evidence="2 3">
    <name type="scientific">Stylonychia lemnae</name>
    <name type="common">Ciliate</name>
    <dbReference type="NCBI Taxonomy" id="5949"/>
    <lineage>
        <taxon>Eukaryota</taxon>
        <taxon>Sar</taxon>
        <taxon>Alveolata</taxon>
        <taxon>Ciliophora</taxon>
        <taxon>Intramacronucleata</taxon>
        <taxon>Spirotrichea</taxon>
        <taxon>Stichotrichia</taxon>
        <taxon>Sporadotrichida</taxon>
        <taxon>Oxytrichidae</taxon>
        <taxon>Stylonychinae</taxon>
        <taxon>Stylonychia</taxon>
    </lineage>
</organism>
<protein>
    <submittedName>
        <fullName evidence="2">Uncharacterized protein</fullName>
    </submittedName>
</protein>
<keyword evidence="3" id="KW-1185">Reference proteome</keyword>
<name>A0A078BBS5_STYLE</name>
<feature type="region of interest" description="Disordered" evidence="1">
    <location>
        <begin position="45"/>
        <end position="71"/>
    </location>
</feature>
<reference evidence="2 3" key="1">
    <citation type="submission" date="2014-06" db="EMBL/GenBank/DDBJ databases">
        <authorList>
            <person name="Swart Estienne"/>
        </authorList>
    </citation>
    <scope>NUCLEOTIDE SEQUENCE [LARGE SCALE GENOMIC DNA]</scope>
    <source>
        <strain evidence="2 3">130c</strain>
    </source>
</reference>
<feature type="region of interest" description="Disordered" evidence="1">
    <location>
        <begin position="86"/>
        <end position="115"/>
    </location>
</feature>
<evidence type="ECO:0000313" key="3">
    <source>
        <dbReference type="Proteomes" id="UP000039865"/>
    </source>
</evidence>
<feature type="compositionally biased region" description="Low complexity" evidence="1">
    <location>
        <begin position="58"/>
        <end position="71"/>
    </location>
</feature>
<evidence type="ECO:0000313" key="2">
    <source>
        <dbReference type="EMBL" id="CDW91834.1"/>
    </source>
</evidence>
<proteinExistence type="predicted"/>
<accession>A0A078BBS5</accession>